<evidence type="ECO:0008006" key="2">
    <source>
        <dbReference type="Google" id="ProtNLM"/>
    </source>
</evidence>
<protein>
    <recommendedName>
        <fullName evidence="2">Secreted protein</fullName>
    </recommendedName>
</protein>
<dbReference type="RefSeq" id="WP_369185862.1">
    <property type="nucleotide sequence ID" value="NZ_CP163445.1"/>
</dbReference>
<accession>A0AB39TXC1</accession>
<organism evidence="1">
    <name type="scientific">Streptomyces sp. Y1</name>
    <dbReference type="NCBI Taxonomy" id="3238634"/>
    <lineage>
        <taxon>Bacteria</taxon>
        <taxon>Bacillati</taxon>
        <taxon>Actinomycetota</taxon>
        <taxon>Actinomycetes</taxon>
        <taxon>Kitasatosporales</taxon>
        <taxon>Streptomycetaceae</taxon>
        <taxon>Streptomyces</taxon>
    </lineage>
</organism>
<proteinExistence type="predicted"/>
<dbReference type="EMBL" id="CP163445">
    <property type="protein sequence ID" value="XDQ83821.1"/>
    <property type="molecule type" value="Genomic_DNA"/>
</dbReference>
<evidence type="ECO:0000313" key="1">
    <source>
        <dbReference type="EMBL" id="XDQ83821.1"/>
    </source>
</evidence>
<name>A0AB39TXC1_9ACTN</name>
<gene>
    <name evidence="1" type="ORF">AB2U05_37590</name>
</gene>
<dbReference type="AlphaFoldDB" id="A0AB39TXC1"/>
<reference evidence="1" key="1">
    <citation type="submission" date="2024-07" db="EMBL/GenBank/DDBJ databases">
        <authorList>
            <person name="Yu S.T."/>
        </authorList>
    </citation>
    <scope>NUCLEOTIDE SEQUENCE</scope>
    <source>
        <strain evidence="1">Y1</strain>
    </source>
</reference>
<sequence>MTAIPASLDLPVRRRRHARLIAALTTTVGACASAAQALYQPVADAPPGQEAVVVDPLPVVYLGHTAAPLLEAARAEDEARWPAAVAREREQSERTSAARVALARAQEIVEEPGSSWPVPLPTAEQGAVIDLAGAGDEVAELWRGDPAKAAVLVRELAACGEFTAAEVLDAAVDVAIGAGLLALNEAGTAPDPSMMAEQCLGAVPYLVLAVALASADLD</sequence>